<keyword evidence="6 20" id="KW-0732">Signal</keyword>
<feature type="domain" description="Protein kinase" evidence="21">
    <location>
        <begin position="355"/>
        <end position="615"/>
    </location>
</feature>
<evidence type="ECO:0000256" key="18">
    <source>
        <dbReference type="SAM" id="MobiDB-lite"/>
    </source>
</evidence>
<evidence type="ECO:0000256" key="5">
    <source>
        <dbReference type="ARBA" id="ARBA00022692"/>
    </source>
</evidence>
<proteinExistence type="predicted"/>
<evidence type="ECO:0000256" key="4">
    <source>
        <dbReference type="ARBA" id="ARBA00022679"/>
    </source>
</evidence>
<feature type="domain" description="Gnk2-homologous" evidence="22">
    <location>
        <begin position="141"/>
        <end position="251"/>
    </location>
</feature>
<evidence type="ECO:0000256" key="19">
    <source>
        <dbReference type="SAM" id="Phobius"/>
    </source>
</evidence>
<keyword evidence="3" id="KW-0597">Phosphoprotein</keyword>
<dbReference type="InterPro" id="IPR008271">
    <property type="entry name" value="Ser/Thr_kinase_AS"/>
</dbReference>
<dbReference type="FunFam" id="3.30.430.20:FF:000003">
    <property type="entry name" value="Cysteine-rich RLK (RECEPTOR-like protein kinase) 10"/>
    <property type="match status" value="1"/>
</dbReference>
<keyword evidence="2" id="KW-0723">Serine/threonine-protein kinase</keyword>
<dbReference type="PANTHER" id="PTHR27002">
    <property type="entry name" value="RECEPTOR-LIKE SERINE/THREONINE-PROTEIN KINASE SD1-8"/>
    <property type="match status" value="1"/>
</dbReference>
<dbReference type="GO" id="GO:0005524">
    <property type="term" value="F:ATP binding"/>
    <property type="evidence" value="ECO:0007669"/>
    <property type="project" value="UniProtKB-UniRule"/>
</dbReference>
<dbReference type="Pfam" id="PF01657">
    <property type="entry name" value="Stress-antifung"/>
    <property type="match status" value="2"/>
</dbReference>
<dbReference type="Pfam" id="PF00069">
    <property type="entry name" value="Pkinase"/>
    <property type="match status" value="1"/>
</dbReference>
<dbReference type="Gene3D" id="3.30.430.20">
    <property type="entry name" value="Gnk2 domain, C-X8-C-X2-C motif"/>
    <property type="match status" value="2"/>
</dbReference>
<dbReference type="InterPro" id="IPR000719">
    <property type="entry name" value="Prot_kinase_dom"/>
</dbReference>
<evidence type="ECO:0000256" key="9">
    <source>
        <dbReference type="ARBA" id="ARBA00022777"/>
    </source>
</evidence>
<dbReference type="FunFam" id="3.30.430.20:FF:000002">
    <property type="entry name" value="Cysteine-rich receptor-like protein kinase 10"/>
    <property type="match status" value="1"/>
</dbReference>
<evidence type="ECO:0000256" key="13">
    <source>
        <dbReference type="ARBA" id="ARBA00023170"/>
    </source>
</evidence>
<evidence type="ECO:0000259" key="21">
    <source>
        <dbReference type="PROSITE" id="PS50011"/>
    </source>
</evidence>
<feature type="transmembrane region" description="Helical" evidence="19">
    <location>
        <begin position="289"/>
        <end position="312"/>
    </location>
</feature>
<dbReference type="AlphaFoldDB" id="A0A6B9VH08"/>
<dbReference type="CDD" id="cd14066">
    <property type="entry name" value="STKc_IRAK"/>
    <property type="match status" value="1"/>
</dbReference>
<dbReference type="PROSITE" id="PS00107">
    <property type="entry name" value="PROTEIN_KINASE_ATP"/>
    <property type="match status" value="1"/>
</dbReference>
<feature type="domain" description="Gnk2-homologous" evidence="22">
    <location>
        <begin position="31"/>
        <end position="136"/>
    </location>
</feature>
<dbReference type="GO" id="GO:0005886">
    <property type="term" value="C:plasma membrane"/>
    <property type="evidence" value="ECO:0007669"/>
    <property type="project" value="TreeGrafter"/>
</dbReference>
<keyword evidence="5 19" id="KW-0812">Transmembrane</keyword>
<evidence type="ECO:0000256" key="3">
    <source>
        <dbReference type="ARBA" id="ARBA00022553"/>
    </source>
</evidence>
<evidence type="ECO:0000256" key="15">
    <source>
        <dbReference type="ARBA" id="ARBA00047558"/>
    </source>
</evidence>
<evidence type="ECO:0000313" key="23">
    <source>
        <dbReference type="EMBL" id="QHN79881.1"/>
    </source>
</evidence>
<name>A0A6B9VH08_ARAHY</name>
<organism evidence="23 24">
    <name type="scientific">Arachis hypogaea</name>
    <name type="common">Peanut</name>
    <dbReference type="NCBI Taxonomy" id="3818"/>
    <lineage>
        <taxon>Eukaryota</taxon>
        <taxon>Viridiplantae</taxon>
        <taxon>Streptophyta</taxon>
        <taxon>Embryophyta</taxon>
        <taxon>Tracheophyta</taxon>
        <taxon>Spermatophyta</taxon>
        <taxon>Magnoliopsida</taxon>
        <taxon>eudicotyledons</taxon>
        <taxon>Gunneridae</taxon>
        <taxon>Pentapetalae</taxon>
        <taxon>rosids</taxon>
        <taxon>fabids</taxon>
        <taxon>Fabales</taxon>
        <taxon>Fabaceae</taxon>
        <taxon>Papilionoideae</taxon>
        <taxon>50 kb inversion clade</taxon>
        <taxon>dalbergioids sensu lato</taxon>
        <taxon>Dalbergieae</taxon>
        <taxon>Pterocarpus clade</taxon>
        <taxon>Arachis</taxon>
    </lineage>
</organism>
<feature type="region of interest" description="Disordered" evidence="18">
    <location>
        <begin position="262"/>
        <end position="284"/>
    </location>
</feature>
<keyword evidence="13 23" id="KW-0675">Receptor</keyword>
<dbReference type="FunFam" id="1.10.510.10:FF:000129">
    <property type="entry name" value="cysteine-rich receptor-like protein kinase 10"/>
    <property type="match status" value="1"/>
</dbReference>
<keyword evidence="8 17" id="KW-0547">Nucleotide-binding</keyword>
<dbReference type="EMBL" id="CP031001">
    <property type="protein sequence ID" value="QHN79881.1"/>
    <property type="molecule type" value="Genomic_DNA"/>
</dbReference>
<comment type="subcellular location">
    <subcellularLocation>
        <location evidence="1">Membrane</location>
        <topology evidence="1">Single-pass membrane protein</topology>
    </subcellularLocation>
</comment>
<dbReference type="InterPro" id="IPR002902">
    <property type="entry name" value="GNK2"/>
</dbReference>
<comment type="catalytic activity">
    <reaction evidence="16">
        <text>L-threonyl-[protein] + ATP = O-phospho-L-threonyl-[protein] + ADP + H(+)</text>
        <dbReference type="Rhea" id="RHEA:46608"/>
        <dbReference type="Rhea" id="RHEA-COMP:11060"/>
        <dbReference type="Rhea" id="RHEA-COMP:11605"/>
        <dbReference type="ChEBI" id="CHEBI:15378"/>
        <dbReference type="ChEBI" id="CHEBI:30013"/>
        <dbReference type="ChEBI" id="CHEBI:30616"/>
        <dbReference type="ChEBI" id="CHEBI:61977"/>
        <dbReference type="ChEBI" id="CHEBI:456216"/>
    </reaction>
</comment>
<evidence type="ECO:0000259" key="22">
    <source>
        <dbReference type="PROSITE" id="PS51473"/>
    </source>
</evidence>
<feature type="binding site" evidence="17">
    <location>
        <position position="383"/>
    </location>
    <ligand>
        <name>ATP</name>
        <dbReference type="ChEBI" id="CHEBI:30616"/>
    </ligand>
</feature>
<evidence type="ECO:0000256" key="17">
    <source>
        <dbReference type="PROSITE-ProRule" id="PRU10141"/>
    </source>
</evidence>
<accession>A0A6B9VH08</accession>
<keyword evidence="10 17" id="KW-0067">ATP-binding</keyword>
<dbReference type="InterPro" id="IPR011009">
    <property type="entry name" value="Kinase-like_dom_sf"/>
</dbReference>
<dbReference type="GO" id="GO:0004674">
    <property type="term" value="F:protein serine/threonine kinase activity"/>
    <property type="evidence" value="ECO:0007669"/>
    <property type="project" value="UniProtKB-KW"/>
</dbReference>
<evidence type="ECO:0000256" key="2">
    <source>
        <dbReference type="ARBA" id="ARBA00022527"/>
    </source>
</evidence>
<dbReference type="PROSITE" id="PS00108">
    <property type="entry name" value="PROTEIN_KINASE_ST"/>
    <property type="match status" value="1"/>
</dbReference>
<dbReference type="FunFam" id="3.30.200.20:FF:000142">
    <property type="entry name" value="Cysteine-rich receptor-like protein kinase 10"/>
    <property type="match status" value="1"/>
</dbReference>
<evidence type="ECO:0000256" key="10">
    <source>
        <dbReference type="ARBA" id="ARBA00022840"/>
    </source>
</evidence>
<keyword evidence="9 23" id="KW-0418">Kinase</keyword>
<dbReference type="Gene3D" id="1.10.510.10">
    <property type="entry name" value="Transferase(Phosphotransferase) domain 1"/>
    <property type="match status" value="1"/>
</dbReference>
<evidence type="ECO:0000256" key="16">
    <source>
        <dbReference type="ARBA" id="ARBA00047951"/>
    </source>
</evidence>
<dbReference type="Gene3D" id="3.30.200.20">
    <property type="entry name" value="Phosphorylase Kinase, domain 1"/>
    <property type="match status" value="1"/>
</dbReference>
<keyword evidence="7" id="KW-0677">Repeat</keyword>
<dbReference type="PANTHER" id="PTHR27002:SF1073">
    <property type="entry name" value="CYSTEINE-RICH RECEPTOR-LIKE PROTEIN KINASE 29"/>
    <property type="match status" value="1"/>
</dbReference>
<dbReference type="PROSITE" id="PS51473">
    <property type="entry name" value="GNK2"/>
    <property type="match status" value="2"/>
</dbReference>
<protein>
    <submittedName>
        <fullName evidence="23">Cysteine-rich receptor-like protein kinase</fullName>
    </submittedName>
</protein>
<evidence type="ECO:0000256" key="6">
    <source>
        <dbReference type="ARBA" id="ARBA00022729"/>
    </source>
</evidence>
<evidence type="ECO:0000256" key="8">
    <source>
        <dbReference type="ARBA" id="ARBA00022741"/>
    </source>
</evidence>
<evidence type="ECO:0000313" key="24">
    <source>
        <dbReference type="Proteomes" id="UP000464620"/>
    </source>
</evidence>
<dbReference type="InterPro" id="IPR038408">
    <property type="entry name" value="GNK2_sf"/>
</dbReference>
<evidence type="ECO:0000256" key="7">
    <source>
        <dbReference type="ARBA" id="ARBA00022737"/>
    </source>
</evidence>
<keyword evidence="14" id="KW-0325">Glycoprotein</keyword>
<feature type="chain" id="PRO_5025412721" evidence="20">
    <location>
        <begin position="28"/>
        <end position="665"/>
    </location>
</feature>
<sequence length="665" mass="74039">MAAMAVASENLFLLLSVLVIFTSLATSQPDFVHYVCKDNNGNYTANSTYSSNLNTLLSNLSSIIGTTNDYRFYNLSNGQNTDKVNLIWMCRGDVTKEDCLSCLNDSRILLPKVCPNQKEATGWYDYCMLRYSNRSIFGIMDSNRWEIHNKKNVNDANEFNQVAADLMQSLRSKAAAISGESLIKFSAGEAKVGAGFQTVYAHVKCTNDLSELECNECLTEGISHIPTCCNGKIRARIFTPSCNLRYDTQLYFDSLSVLPPQPSLSPAPSSPTATATPKQGKNNSSSATVTAIVVPVVSLVIVLFITFVCIYFKRKKKKPTKYSESQGASEADYEIEPIETLQFHFQTIMDATNNFSIENKLGEGGFGLVYKGRLPNGKEVAVKRLSRNSDQGDIEFKNELLLVAKLQHRNLVRLLGFCLETGERILVYEFLPNKSLDYFIFVGIAQGLLYLHEDSQLRIIHRDLKASNILLDEQMNPKIADFGMARLFVENQTQENTVRIVGTYGYMAPEYALHGQFSIKSDVFSFGVLLLEIVSGHKNGDIHNGEYVEHLISFTWRKWREGSDSASDIVDPTLNSRFGYQIMRCIHIGLLCVQENLADRPTMATVVVMLNSDSLALPMPSRAAYVITNNSGDLSNSSRLGESRNYALQAASGANEASFTELHPR</sequence>
<reference evidence="23 24" key="1">
    <citation type="submission" date="2020-01" db="EMBL/GenBank/DDBJ databases">
        <title>Genome sequence of Arachis hypogaea, cultivar Shitouqi.</title>
        <authorList>
            <person name="Zhuang W."/>
            <person name="Chen H."/>
            <person name="Varshney R."/>
            <person name="Wang D."/>
            <person name="Ming R."/>
        </authorList>
    </citation>
    <scope>NUCLEOTIDE SEQUENCE [LARGE SCALE GENOMIC DNA]</scope>
    <source>
        <tissue evidence="23">Young leaf</tissue>
    </source>
</reference>
<evidence type="ECO:0000256" key="12">
    <source>
        <dbReference type="ARBA" id="ARBA00023136"/>
    </source>
</evidence>
<dbReference type="PROSITE" id="PS50011">
    <property type="entry name" value="PROTEIN_KINASE_DOM"/>
    <property type="match status" value="1"/>
</dbReference>
<evidence type="ECO:0000256" key="14">
    <source>
        <dbReference type="ARBA" id="ARBA00023180"/>
    </source>
</evidence>
<keyword evidence="11 19" id="KW-1133">Transmembrane helix</keyword>
<keyword evidence="4" id="KW-0808">Transferase</keyword>
<gene>
    <name evidence="23" type="ORF">DS421_19g673760</name>
</gene>
<feature type="signal peptide" evidence="20">
    <location>
        <begin position="1"/>
        <end position="27"/>
    </location>
</feature>
<dbReference type="SUPFAM" id="SSF56112">
    <property type="entry name" value="Protein kinase-like (PK-like)"/>
    <property type="match status" value="1"/>
</dbReference>
<evidence type="ECO:0000256" key="11">
    <source>
        <dbReference type="ARBA" id="ARBA00022989"/>
    </source>
</evidence>
<comment type="catalytic activity">
    <reaction evidence="15">
        <text>L-seryl-[protein] + ATP = O-phospho-L-seryl-[protein] + ADP + H(+)</text>
        <dbReference type="Rhea" id="RHEA:17989"/>
        <dbReference type="Rhea" id="RHEA-COMP:9863"/>
        <dbReference type="Rhea" id="RHEA-COMP:11604"/>
        <dbReference type="ChEBI" id="CHEBI:15378"/>
        <dbReference type="ChEBI" id="CHEBI:29999"/>
        <dbReference type="ChEBI" id="CHEBI:30616"/>
        <dbReference type="ChEBI" id="CHEBI:83421"/>
        <dbReference type="ChEBI" id="CHEBI:456216"/>
    </reaction>
</comment>
<dbReference type="SMART" id="SM00220">
    <property type="entry name" value="S_TKc"/>
    <property type="match status" value="1"/>
</dbReference>
<evidence type="ECO:0000256" key="1">
    <source>
        <dbReference type="ARBA" id="ARBA00004167"/>
    </source>
</evidence>
<dbReference type="CDD" id="cd23509">
    <property type="entry name" value="Gnk2-like"/>
    <property type="match status" value="2"/>
</dbReference>
<keyword evidence="12 19" id="KW-0472">Membrane</keyword>
<dbReference type="Proteomes" id="UP000464620">
    <property type="component" value="Chromosome B09"/>
</dbReference>
<dbReference type="GO" id="GO:0006979">
    <property type="term" value="P:response to oxidative stress"/>
    <property type="evidence" value="ECO:0007669"/>
    <property type="project" value="UniProtKB-ARBA"/>
</dbReference>
<evidence type="ECO:0000256" key="20">
    <source>
        <dbReference type="SAM" id="SignalP"/>
    </source>
</evidence>
<dbReference type="InterPro" id="IPR017441">
    <property type="entry name" value="Protein_kinase_ATP_BS"/>
</dbReference>